<feature type="domain" description="DUF7344" evidence="2">
    <location>
        <begin position="249"/>
        <end position="327"/>
    </location>
</feature>
<dbReference type="OrthoDB" id="290356at2157"/>
<proteinExistence type="predicted"/>
<evidence type="ECO:0000256" key="1">
    <source>
        <dbReference type="SAM" id="MobiDB-lite"/>
    </source>
</evidence>
<dbReference type="KEGG" id="hra:EI982_01340"/>
<evidence type="ECO:0000313" key="4">
    <source>
        <dbReference type="Proteomes" id="UP000428325"/>
    </source>
</evidence>
<keyword evidence="4" id="KW-1185">Reference proteome</keyword>
<reference evidence="3 4" key="1">
    <citation type="submission" date="2018-12" db="EMBL/GenBank/DDBJ databases">
        <title>Complete genome sequence of Haloplanus rallus MBLA0036.</title>
        <authorList>
            <person name="Nam Y.-d."/>
            <person name="Kang J."/>
            <person name="Chung W.-H."/>
            <person name="Park Y.S."/>
        </authorList>
    </citation>
    <scope>NUCLEOTIDE SEQUENCE [LARGE SCALE GENOMIC DNA]</scope>
    <source>
        <strain evidence="3 4">MBLA0036</strain>
    </source>
</reference>
<dbReference type="Proteomes" id="UP000428325">
    <property type="component" value="Chromosome"/>
</dbReference>
<accession>A0A6B9FBN0</accession>
<dbReference type="Pfam" id="PF24336">
    <property type="entry name" value="DUF7504"/>
    <property type="match status" value="1"/>
</dbReference>
<name>A0A6B9FBN0_9EURY</name>
<feature type="region of interest" description="Disordered" evidence="1">
    <location>
        <begin position="205"/>
        <end position="238"/>
    </location>
</feature>
<evidence type="ECO:0000313" key="3">
    <source>
        <dbReference type="EMBL" id="QGX93530.1"/>
    </source>
</evidence>
<sequence length="347" mass="37327">MGEGSTPLDAALGEASSVLLLAPSASEFEDDACVDLLTADEPSRSNVLSVTLTQSPDERIALWRREAGEQLPARAMVVDANGDRSATESTTDRGDDLSSTLSVDVLRSNAEPIDVGMALARHLGAWESTPESTRICLHSLTALLDSFDREAVVSLVSALNDLCDAAGATAHHHLDPAAHDDGLVATFRPLYDAVVEHVPEDGWTVTRAPDDAERPSFRRSTTPPGGAASTDPCRPETVPMPYSFDQTLDLISVSRRRTLLYHLKDLGVGTVSIDELVEGVATRERSIPAREAPESTDSVRVSLVHAHLPKLADLGILEYDVESATVRYHGNPALESFLRYVETLELG</sequence>
<dbReference type="InterPro" id="IPR055768">
    <property type="entry name" value="DUF7344"/>
</dbReference>
<dbReference type="RefSeq" id="WP_157687772.1">
    <property type="nucleotide sequence ID" value="NZ_CP034345.1"/>
</dbReference>
<evidence type="ECO:0000259" key="2">
    <source>
        <dbReference type="Pfam" id="PF24035"/>
    </source>
</evidence>
<dbReference type="AlphaFoldDB" id="A0A6B9FBN0"/>
<protein>
    <recommendedName>
        <fullName evidence="2">DUF7344 domain-containing protein</fullName>
    </recommendedName>
</protein>
<gene>
    <name evidence="3" type="ORF">EI982_01340</name>
</gene>
<organism evidence="3 4">
    <name type="scientific">Haloplanus rallus</name>
    <dbReference type="NCBI Taxonomy" id="1816183"/>
    <lineage>
        <taxon>Archaea</taxon>
        <taxon>Methanobacteriati</taxon>
        <taxon>Methanobacteriota</taxon>
        <taxon>Stenosarchaea group</taxon>
        <taxon>Halobacteria</taxon>
        <taxon>Halobacteriales</taxon>
        <taxon>Haloferacaceae</taxon>
        <taxon>Haloplanus</taxon>
    </lineage>
</organism>
<dbReference type="InterPro" id="IPR055927">
    <property type="entry name" value="DUF7504"/>
</dbReference>
<dbReference type="Pfam" id="PF24035">
    <property type="entry name" value="DUF7344"/>
    <property type="match status" value="1"/>
</dbReference>
<dbReference type="GeneID" id="99244489"/>
<dbReference type="EMBL" id="CP034345">
    <property type="protein sequence ID" value="QGX93530.1"/>
    <property type="molecule type" value="Genomic_DNA"/>
</dbReference>